<dbReference type="EMBL" id="JABVXQ010000009">
    <property type="protein sequence ID" value="KAF6090829.1"/>
    <property type="molecule type" value="Genomic_DNA"/>
</dbReference>
<keyword evidence="1" id="KW-0812">Transmembrane</keyword>
<accession>A0A834DSS0</accession>
<comment type="caution">
    <text evidence="2">The sequence shown here is derived from an EMBL/GenBank/DDBJ whole genome shotgun (WGS) entry which is preliminary data.</text>
</comment>
<protein>
    <submittedName>
        <fullName evidence="2">Uncharacterized protein</fullName>
    </submittedName>
</protein>
<feature type="transmembrane region" description="Helical" evidence="1">
    <location>
        <begin position="12"/>
        <end position="29"/>
    </location>
</feature>
<name>A0A834DSS0_9CHIR</name>
<sequence length="161" mass="17702">MPPMAILWSQDLLLWAAAGLVQLVALRLSSPTTTQREINSQVGNAMTRAFSFLLLASSYLGVHTYILYMPRNKEGSLRKGGVAIQFAGKHSGTGKDGQFGPKGGSTRLWTGQDLGCCWRALEAWEPSTPLCAFVYSFFSLKGRGRDCGRTMNEICFNSRML</sequence>
<dbReference type="AlphaFoldDB" id="A0A834DSS0"/>
<reference evidence="2 3" key="1">
    <citation type="journal article" date="2020" name="Nature">
        <title>Six reference-quality genomes reveal evolution of bat adaptations.</title>
        <authorList>
            <person name="Jebb D."/>
            <person name="Huang Z."/>
            <person name="Pippel M."/>
            <person name="Hughes G.M."/>
            <person name="Lavrichenko K."/>
            <person name="Devanna P."/>
            <person name="Winkler S."/>
            <person name="Jermiin L.S."/>
            <person name="Skirmuntt E.C."/>
            <person name="Katzourakis A."/>
            <person name="Burkitt-Gray L."/>
            <person name="Ray D.A."/>
            <person name="Sullivan K.A.M."/>
            <person name="Roscito J.G."/>
            <person name="Kirilenko B.M."/>
            <person name="Davalos L.M."/>
            <person name="Corthals A.P."/>
            <person name="Power M.L."/>
            <person name="Jones G."/>
            <person name="Ransome R.D."/>
            <person name="Dechmann D.K.N."/>
            <person name="Locatelli A.G."/>
            <person name="Puechmaille S.J."/>
            <person name="Fedrigo O."/>
            <person name="Jarvis E.D."/>
            <person name="Hiller M."/>
            <person name="Vernes S.C."/>
            <person name="Myers E.W."/>
            <person name="Teeling E.C."/>
        </authorList>
    </citation>
    <scope>NUCLEOTIDE SEQUENCE [LARGE SCALE GENOMIC DNA]</scope>
    <source>
        <strain evidence="2">Bat1K_MPI-CBG_1</strain>
    </source>
</reference>
<evidence type="ECO:0000313" key="3">
    <source>
        <dbReference type="Proteomes" id="UP000664940"/>
    </source>
</evidence>
<gene>
    <name evidence="2" type="ORF">HJG60_012211</name>
</gene>
<proteinExistence type="predicted"/>
<feature type="transmembrane region" description="Helical" evidence="1">
    <location>
        <begin position="49"/>
        <end position="68"/>
    </location>
</feature>
<keyword evidence="1" id="KW-1133">Transmembrane helix</keyword>
<evidence type="ECO:0000313" key="2">
    <source>
        <dbReference type="EMBL" id="KAF6090829.1"/>
    </source>
</evidence>
<evidence type="ECO:0000256" key="1">
    <source>
        <dbReference type="SAM" id="Phobius"/>
    </source>
</evidence>
<keyword evidence="1" id="KW-0472">Membrane</keyword>
<organism evidence="2 3">
    <name type="scientific">Phyllostomus discolor</name>
    <name type="common">pale spear-nosed bat</name>
    <dbReference type="NCBI Taxonomy" id="89673"/>
    <lineage>
        <taxon>Eukaryota</taxon>
        <taxon>Metazoa</taxon>
        <taxon>Chordata</taxon>
        <taxon>Craniata</taxon>
        <taxon>Vertebrata</taxon>
        <taxon>Euteleostomi</taxon>
        <taxon>Mammalia</taxon>
        <taxon>Eutheria</taxon>
        <taxon>Laurasiatheria</taxon>
        <taxon>Chiroptera</taxon>
        <taxon>Yangochiroptera</taxon>
        <taxon>Phyllostomidae</taxon>
        <taxon>Phyllostominae</taxon>
        <taxon>Phyllostomus</taxon>
    </lineage>
</organism>
<dbReference type="Proteomes" id="UP000664940">
    <property type="component" value="Unassembled WGS sequence"/>
</dbReference>